<reference evidence="2" key="1">
    <citation type="submission" date="2016-06" db="EMBL/GenBank/DDBJ databases">
        <authorList>
            <person name="Varghese N."/>
        </authorList>
    </citation>
    <scope>NUCLEOTIDE SEQUENCE [LARGE SCALE GENOMIC DNA]</scope>
    <source>
        <strain evidence="2">DSM 45344</strain>
    </source>
</reference>
<dbReference type="Proteomes" id="UP000199393">
    <property type="component" value="Chromosome I"/>
</dbReference>
<sequence>MLTRDDHIRKAGIPNMASGKWALSRWTWQDNLMLAWYGLDTDFSVRLYRPIAGGPVQWGVDFEQPVRETPTVSTRSTCCSTLRLATAGSSVDLQETSPYGVAVTTALPEMVIDPAAAGFDGDVLAPVPVTDAARRVLAFCTEPRSGWVTYHLAARSTHTSGLFDQVTTWSLLYANALAGRVDIEDVAGFSRDRRRDFAARVAAVPEDTDLHTMDDDGVATVVNLCHFGYHGVWGPKITKMGALYRPHAVPVLDGHVAEVFGFNREGFSNKARQHGLDRRERIDKVVRALAIWIRIHRAEIAALRDAVTPTVPEIHDLPDLQLIDIVLWTSQDDKPIYRRPGQGKRWIDRPVGQHVTAEELRPEPIPAAK</sequence>
<protein>
    <submittedName>
        <fullName evidence="1">Uncharacterized protein</fullName>
    </submittedName>
</protein>
<evidence type="ECO:0000313" key="2">
    <source>
        <dbReference type="Proteomes" id="UP000199393"/>
    </source>
</evidence>
<gene>
    <name evidence="1" type="ORF">GA0070620_0008</name>
</gene>
<name>A0A1C3MW88_9ACTN</name>
<dbReference type="InterPro" id="IPR035930">
    <property type="entry name" value="FomD-like_sf"/>
</dbReference>
<dbReference type="AlphaFoldDB" id="A0A1C3MW88"/>
<accession>A0A1C3MW88</accession>
<dbReference type="EMBL" id="LT598496">
    <property type="protein sequence ID" value="SBV24588.1"/>
    <property type="molecule type" value="Genomic_DNA"/>
</dbReference>
<dbReference type="RefSeq" id="WP_091587240.1">
    <property type="nucleotide sequence ID" value="NZ_JBHRWG010000002.1"/>
</dbReference>
<dbReference type="Pfam" id="PF19827">
    <property type="entry name" value="DUF6308"/>
    <property type="match status" value="1"/>
</dbReference>
<dbReference type="OrthoDB" id="3354768at2"/>
<organism evidence="1 2">
    <name type="scientific">Micromonospora krabiensis</name>
    <dbReference type="NCBI Taxonomy" id="307121"/>
    <lineage>
        <taxon>Bacteria</taxon>
        <taxon>Bacillati</taxon>
        <taxon>Actinomycetota</taxon>
        <taxon>Actinomycetes</taxon>
        <taxon>Micromonosporales</taxon>
        <taxon>Micromonosporaceae</taxon>
        <taxon>Micromonospora</taxon>
    </lineage>
</organism>
<evidence type="ECO:0000313" key="1">
    <source>
        <dbReference type="EMBL" id="SBV24588.1"/>
    </source>
</evidence>
<keyword evidence="2" id="KW-1185">Reference proteome</keyword>
<proteinExistence type="predicted"/>
<dbReference type="InterPro" id="IPR046275">
    <property type="entry name" value="DUF6308"/>
</dbReference>
<dbReference type="Gene3D" id="2.40.380.10">
    <property type="entry name" value="FomD-like"/>
    <property type="match status" value="1"/>
</dbReference>
<dbReference type="STRING" id="307121.GA0070620_0008"/>